<dbReference type="Proteomes" id="UP001190700">
    <property type="component" value="Unassembled WGS sequence"/>
</dbReference>
<keyword evidence="3" id="KW-1185">Reference proteome</keyword>
<dbReference type="AlphaFoldDB" id="A0AAE0ESB6"/>
<feature type="compositionally biased region" description="Basic and acidic residues" evidence="1">
    <location>
        <begin position="221"/>
        <end position="237"/>
    </location>
</feature>
<feature type="region of interest" description="Disordered" evidence="1">
    <location>
        <begin position="524"/>
        <end position="613"/>
    </location>
</feature>
<feature type="compositionally biased region" description="Basic and acidic residues" evidence="1">
    <location>
        <begin position="205"/>
        <end position="214"/>
    </location>
</feature>
<evidence type="ECO:0000313" key="3">
    <source>
        <dbReference type="Proteomes" id="UP001190700"/>
    </source>
</evidence>
<organism evidence="2 3">
    <name type="scientific">Cymbomonas tetramitiformis</name>
    <dbReference type="NCBI Taxonomy" id="36881"/>
    <lineage>
        <taxon>Eukaryota</taxon>
        <taxon>Viridiplantae</taxon>
        <taxon>Chlorophyta</taxon>
        <taxon>Pyramimonadophyceae</taxon>
        <taxon>Pyramimonadales</taxon>
        <taxon>Pyramimonadaceae</taxon>
        <taxon>Cymbomonas</taxon>
    </lineage>
</organism>
<name>A0AAE0ESB6_9CHLO</name>
<feature type="compositionally biased region" description="Basic and acidic residues" evidence="1">
    <location>
        <begin position="531"/>
        <end position="563"/>
    </location>
</feature>
<evidence type="ECO:0000256" key="1">
    <source>
        <dbReference type="SAM" id="MobiDB-lite"/>
    </source>
</evidence>
<feature type="region of interest" description="Disordered" evidence="1">
    <location>
        <begin position="193"/>
        <end position="237"/>
    </location>
</feature>
<accession>A0AAE0ESB6</accession>
<dbReference type="PANTHER" id="PTHR33050:SF7">
    <property type="entry name" value="RIBONUCLEASE H"/>
    <property type="match status" value="1"/>
</dbReference>
<dbReference type="EMBL" id="LGRX02034301">
    <property type="protein sequence ID" value="KAK3238207.1"/>
    <property type="molecule type" value="Genomic_DNA"/>
</dbReference>
<reference evidence="2 3" key="1">
    <citation type="journal article" date="2015" name="Genome Biol. Evol.">
        <title>Comparative Genomics of a Bacterivorous Green Alga Reveals Evolutionary Causalities and Consequences of Phago-Mixotrophic Mode of Nutrition.</title>
        <authorList>
            <person name="Burns J.A."/>
            <person name="Paasch A."/>
            <person name="Narechania A."/>
            <person name="Kim E."/>
        </authorList>
    </citation>
    <scope>NUCLEOTIDE SEQUENCE [LARGE SCALE GENOMIC DNA]</scope>
    <source>
        <strain evidence="2 3">PLY_AMNH</strain>
    </source>
</reference>
<protein>
    <submittedName>
        <fullName evidence="2">Uncharacterized protein</fullName>
    </submittedName>
</protein>
<evidence type="ECO:0000313" key="2">
    <source>
        <dbReference type="EMBL" id="KAK3238207.1"/>
    </source>
</evidence>
<sequence length="671" mass="75403">MKKGAEAELERRTRWTYVPEDLDNAFPARPKNMDSGMPQLYAMYGDKSYDSLSKKTASSMKYENVVLAPALSYFHDFLKYTSATVTDFESFETDYLYDRLVRLENSIHGVYTLLCNRFTVLQLRASLDGEGASKADADSLRAKLKFVEDCVYECTEGLVTDYLLKEYLDEFDKGKNKAAIYANMKHAALVETGNARGGGRGAGARWRDEKKEQRPAGGKGKGKEEPHDSTKSAEQKRGVDVATIIKEAARVACVLGEAAGREQVAPGAGLPMAEQFLCEVKDTPRIFVKFMKVMVEALGSPDAAEDRRELLKLKNGRVATPCYERERVRRVLARLGLSRNEKKGQWEPGQLIEHLGLEVDLREGLFRVTGTRVNTIHAQARSIICDASREKQRLSARRLAAFNGLCQSVYLAVPAARMYLRELYFVLTTKRSWGAKVKLTRQALYDLEWWLHLPVMSRWNGRKIWRSPTRAKLHTDSSLMAWGGVLNLHKEARGFWPDKLRHLHITHIELEAVFETVQAFMRDAGRQGGTSREERVERLPGGKSREERMERLPGGTSREERVEGLPGGASREERMEGLPGGTSREERVENFQEAQPGRRQVGASRRPQAWGGCGGRGFQEVQAARSGWRGFQKAQAARSGWRGFQEAQAARSGWRGFQEALAARGCCPLVG</sequence>
<dbReference type="InterPro" id="IPR052055">
    <property type="entry name" value="Hepadnavirus_pol/RT"/>
</dbReference>
<comment type="caution">
    <text evidence="2">The sequence shown here is derived from an EMBL/GenBank/DDBJ whole genome shotgun (WGS) entry which is preliminary data.</text>
</comment>
<gene>
    <name evidence="2" type="ORF">CYMTET_51771</name>
</gene>
<dbReference type="PANTHER" id="PTHR33050">
    <property type="entry name" value="REVERSE TRANSCRIPTASE DOMAIN-CONTAINING PROTEIN"/>
    <property type="match status" value="1"/>
</dbReference>
<proteinExistence type="predicted"/>